<accession>A7GYP3</accession>
<name>A7GYP3_CAMC5</name>
<dbReference type="SUPFAM" id="SSF48452">
    <property type="entry name" value="TPR-like"/>
    <property type="match status" value="1"/>
</dbReference>
<organism evidence="3 4">
    <name type="scientific">Campylobacter curvus (strain 525.92)</name>
    <dbReference type="NCBI Taxonomy" id="360105"/>
    <lineage>
        <taxon>Bacteria</taxon>
        <taxon>Pseudomonadati</taxon>
        <taxon>Campylobacterota</taxon>
        <taxon>Epsilonproteobacteria</taxon>
        <taxon>Campylobacterales</taxon>
        <taxon>Campylobacteraceae</taxon>
        <taxon>Campylobacter</taxon>
    </lineage>
</organism>
<evidence type="ECO:0000313" key="3">
    <source>
        <dbReference type="EMBL" id="EAU00523.1"/>
    </source>
</evidence>
<dbReference type="HOGENOM" id="CLU_078723_0_0_7"/>
<protein>
    <recommendedName>
        <fullName evidence="5">Transformation system protein</fullName>
    </recommendedName>
</protein>
<dbReference type="Pfam" id="PF12895">
    <property type="entry name" value="ANAPC3"/>
    <property type="match status" value="1"/>
</dbReference>
<dbReference type="EMBL" id="CP000767">
    <property type="protein sequence ID" value="EAU00523.1"/>
    <property type="molecule type" value="Genomic_DNA"/>
</dbReference>
<dbReference type="Proteomes" id="UP000006380">
    <property type="component" value="Chromosome"/>
</dbReference>
<keyword evidence="2" id="KW-1133">Transmembrane helix</keyword>
<keyword evidence="4" id="KW-1185">Reference proteome</keyword>
<dbReference type="RefSeq" id="WP_011992333.1">
    <property type="nucleotide sequence ID" value="NC_009715.2"/>
</dbReference>
<reference evidence="3" key="1">
    <citation type="submission" date="2016-07" db="EMBL/GenBank/DDBJ databases">
        <title>Comparative genomics of the Campylobacter concisus group.</title>
        <authorList>
            <person name="Miller W.G."/>
            <person name="Yee E."/>
            <person name="Chapman M.H."/>
            <person name="Huynh S."/>
            <person name="Bono J.L."/>
            <person name="On S.L.W."/>
            <person name="StLeger J."/>
            <person name="Foster G."/>
            <person name="Parker C.T."/>
        </authorList>
    </citation>
    <scope>NUCLEOTIDE SEQUENCE</scope>
    <source>
        <strain evidence="3">525.92</strain>
    </source>
</reference>
<dbReference type="InterPro" id="IPR011990">
    <property type="entry name" value="TPR-like_helical_dom_sf"/>
</dbReference>
<dbReference type="STRING" id="360105.CCV52592_1966"/>
<keyword evidence="2" id="KW-0812">Transmembrane</keyword>
<evidence type="ECO:0008006" key="5">
    <source>
        <dbReference type="Google" id="ProtNLM"/>
    </source>
</evidence>
<feature type="region of interest" description="Disordered" evidence="1">
    <location>
        <begin position="66"/>
        <end position="99"/>
    </location>
</feature>
<feature type="compositionally biased region" description="Polar residues" evidence="1">
    <location>
        <begin position="114"/>
        <end position="143"/>
    </location>
</feature>
<gene>
    <name evidence="3" type="ORF">CCV52592_1966</name>
</gene>
<feature type="transmembrane region" description="Helical" evidence="2">
    <location>
        <begin position="37"/>
        <end position="57"/>
    </location>
</feature>
<evidence type="ECO:0000256" key="1">
    <source>
        <dbReference type="SAM" id="MobiDB-lite"/>
    </source>
</evidence>
<dbReference type="OrthoDB" id="5372753at2"/>
<keyword evidence="2" id="KW-0472">Membrane</keyword>
<dbReference type="KEGG" id="ccv:CCV52592_1966"/>
<evidence type="ECO:0000313" key="4">
    <source>
        <dbReference type="Proteomes" id="UP000006380"/>
    </source>
</evidence>
<feature type="compositionally biased region" description="Basic and acidic residues" evidence="1">
    <location>
        <begin position="82"/>
        <end position="99"/>
    </location>
</feature>
<feature type="region of interest" description="Disordered" evidence="1">
    <location>
        <begin position="114"/>
        <end position="146"/>
    </location>
</feature>
<proteinExistence type="predicted"/>
<dbReference type="AlphaFoldDB" id="A7GYP3"/>
<sequence length="296" mass="33937">MLDTAEIKKLEERYEAYARKHRSIFKKLPSLNKNSKILIAELLAIVTLVVVLVLLSIDSPQQKIAVTSAPKEQNQTKSTISEVKEKSAQAKMHFEDNKKQDELVDKIAQKIEQTLKTSEQNGSEETSSKPKAQNRQKDGSQQGWLRLNFINSEDGKDFFDERDDTMKSIPLPREEKIMLDPSEPPAKKAKINIEVSSAKDEQSALKEQFIRTNNPAFALDLARINFREQKYQEALKWSLAANEIDNNLEESWVIFAKSKYKLKQKDDALRALREYNKNANKSSIGELIRQIENDTL</sequence>
<feature type="compositionally biased region" description="Polar residues" evidence="1">
    <location>
        <begin position="66"/>
        <end position="81"/>
    </location>
</feature>
<evidence type="ECO:0000256" key="2">
    <source>
        <dbReference type="SAM" id="Phobius"/>
    </source>
</evidence>
<dbReference type="Gene3D" id="1.25.40.10">
    <property type="entry name" value="Tetratricopeptide repeat domain"/>
    <property type="match status" value="1"/>
</dbReference>